<comment type="similarity">
    <text evidence="1">Belongs to the GST superfamily. Zeta family.</text>
</comment>
<feature type="domain" description="GST N-terminal" evidence="2">
    <location>
        <begin position="11"/>
        <end position="95"/>
    </location>
</feature>
<dbReference type="PROSITE" id="PS51354">
    <property type="entry name" value="GLUTAREDOXIN_2"/>
    <property type="match status" value="1"/>
</dbReference>
<dbReference type="EMBL" id="CCKQ01008438">
    <property type="protein sequence ID" value="CDW79894.1"/>
    <property type="molecule type" value="Genomic_DNA"/>
</dbReference>
<dbReference type="InterPro" id="IPR004046">
    <property type="entry name" value="GST_C"/>
</dbReference>
<dbReference type="PROSITE" id="PS50404">
    <property type="entry name" value="GST_NTER"/>
    <property type="match status" value="1"/>
</dbReference>
<keyword evidence="5" id="KW-1185">Reference proteome</keyword>
<feature type="domain" description="GST C-terminal" evidence="3">
    <location>
        <begin position="101"/>
        <end position="224"/>
    </location>
</feature>
<dbReference type="CDD" id="cd03191">
    <property type="entry name" value="GST_C_Zeta"/>
    <property type="match status" value="1"/>
</dbReference>
<dbReference type="OrthoDB" id="202840at2759"/>
<dbReference type="InterPro" id="IPR034333">
    <property type="entry name" value="GST_Zeta_N"/>
</dbReference>
<dbReference type="SUPFAM" id="SSF52833">
    <property type="entry name" value="Thioredoxin-like"/>
    <property type="match status" value="1"/>
</dbReference>
<reference evidence="4 5" key="1">
    <citation type="submission" date="2014-06" db="EMBL/GenBank/DDBJ databases">
        <authorList>
            <person name="Swart Estienne"/>
        </authorList>
    </citation>
    <scope>NUCLEOTIDE SEQUENCE [LARGE SCALE GENOMIC DNA]</scope>
    <source>
        <strain evidence="4 5">130c</strain>
    </source>
</reference>
<evidence type="ECO:0000313" key="5">
    <source>
        <dbReference type="Proteomes" id="UP000039865"/>
    </source>
</evidence>
<dbReference type="InterPro" id="IPR036282">
    <property type="entry name" value="Glutathione-S-Trfase_C_sf"/>
</dbReference>
<dbReference type="InterPro" id="IPR004045">
    <property type="entry name" value="Glutathione_S-Trfase_N"/>
</dbReference>
<dbReference type="InterPro" id="IPR040079">
    <property type="entry name" value="Glutathione_S-Trfase"/>
</dbReference>
<dbReference type="GO" id="GO:0005739">
    <property type="term" value="C:mitochondrion"/>
    <property type="evidence" value="ECO:0007669"/>
    <property type="project" value="TreeGrafter"/>
</dbReference>
<accession>A0A078ACJ3</accession>
<dbReference type="Gene3D" id="1.20.1050.10">
    <property type="match status" value="1"/>
</dbReference>
<dbReference type="InterPro" id="IPR036249">
    <property type="entry name" value="Thioredoxin-like_sf"/>
</dbReference>
<dbReference type="CDD" id="cd03042">
    <property type="entry name" value="GST_N_Zeta"/>
    <property type="match status" value="1"/>
</dbReference>
<dbReference type="InParanoid" id="A0A078ACJ3"/>
<dbReference type="Pfam" id="PF02798">
    <property type="entry name" value="GST_N"/>
    <property type="match status" value="1"/>
</dbReference>
<dbReference type="OMA" id="VYNAHRF"/>
<dbReference type="Pfam" id="PF14497">
    <property type="entry name" value="GST_C_3"/>
    <property type="match status" value="1"/>
</dbReference>
<dbReference type="PANTHER" id="PTHR42673">
    <property type="entry name" value="MALEYLACETOACETATE ISOMERASE"/>
    <property type="match status" value="1"/>
</dbReference>
<dbReference type="SUPFAM" id="SSF47616">
    <property type="entry name" value="GST C-terminal domain-like"/>
    <property type="match status" value="1"/>
</dbReference>
<dbReference type="Gene3D" id="3.40.30.10">
    <property type="entry name" value="Glutaredoxin"/>
    <property type="match status" value="1"/>
</dbReference>
<proteinExistence type="inferred from homology"/>
<dbReference type="GO" id="GO:0006749">
    <property type="term" value="P:glutathione metabolic process"/>
    <property type="evidence" value="ECO:0007669"/>
    <property type="project" value="TreeGrafter"/>
</dbReference>
<evidence type="ECO:0000256" key="1">
    <source>
        <dbReference type="ARBA" id="ARBA00010007"/>
    </source>
</evidence>
<keyword evidence="4" id="KW-0413">Isomerase</keyword>
<evidence type="ECO:0000259" key="2">
    <source>
        <dbReference type="PROSITE" id="PS50404"/>
    </source>
</evidence>
<dbReference type="AlphaFoldDB" id="A0A078ACJ3"/>
<dbReference type="PANTHER" id="PTHR42673:SF4">
    <property type="entry name" value="MALEYLACETOACETATE ISOMERASE"/>
    <property type="match status" value="1"/>
</dbReference>
<dbReference type="InterPro" id="IPR034330">
    <property type="entry name" value="GST_Zeta_C"/>
</dbReference>
<sequence length="224" mass="25309">MEEVASKVLSTKPTLFSYFRSSASWRVRLVLALKGIEFTYQAVNITKDGGAQQYSEDYAKMNPMNRVPALFIDGKCLGESIAIIEYLEETRPDTRKVFPSDPYLRAKARQLTEIINSGIQPLQNLEVLNKIEDELKGDRKEWAQHFIKKGMNAFEEIIKETRGKYCIGDEVSIADVCLIPQCFAAERFGVDLATFPNIKEIRDSLTGLPEFIAGDLKSQPDYVA</sequence>
<dbReference type="GO" id="GO:0006559">
    <property type="term" value="P:L-phenylalanine catabolic process"/>
    <property type="evidence" value="ECO:0007669"/>
    <property type="project" value="TreeGrafter"/>
</dbReference>
<gene>
    <name evidence="4" type="primary">Contig1152.g1251</name>
    <name evidence="4" type="ORF">STYLEM_8886</name>
</gene>
<organism evidence="4 5">
    <name type="scientific">Stylonychia lemnae</name>
    <name type="common">Ciliate</name>
    <dbReference type="NCBI Taxonomy" id="5949"/>
    <lineage>
        <taxon>Eukaryota</taxon>
        <taxon>Sar</taxon>
        <taxon>Alveolata</taxon>
        <taxon>Ciliophora</taxon>
        <taxon>Intramacronucleata</taxon>
        <taxon>Spirotrichea</taxon>
        <taxon>Stichotrichia</taxon>
        <taxon>Sporadotrichida</taxon>
        <taxon>Oxytrichidae</taxon>
        <taxon>Stylonychinae</taxon>
        <taxon>Stylonychia</taxon>
    </lineage>
</organism>
<dbReference type="PROSITE" id="PS50405">
    <property type="entry name" value="GST_CTER"/>
    <property type="match status" value="1"/>
</dbReference>
<dbReference type="GO" id="GO:0016034">
    <property type="term" value="F:maleylacetoacetate isomerase activity"/>
    <property type="evidence" value="ECO:0007669"/>
    <property type="project" value="TreeGrafter"/>
</dbReference>
<evidence type="ECO:0000259" key="3">
    <source>
        <dbReference type="PROSITE" id="PS50405"/>
    </source>
</evidence>
<dbReference type="Proteomes" id="UP000039865">
    <property type="component" value="Unassembled WGS sequence"/>
</dbReference>
<evidence type="ECO:0000313" key="4">
    <source>
        <dbReference type="EMBL" id="CDW79894.1"/>
    </source>
</evidence>
<dbReference type="InterPro" id="IPR005955">
    <property type="entry name" value="GST_Zeta"/>
</dbReference>
<dbReference type="GO" id="GO:0004364">
    <property type="term" value="F:glutathione transferase activity"/>
    <property type="evidence" value="ECO:0007669"/>
    <property type="project" value="TreeGrafter"/>
</dbReference>
<protein>
    <submittedName>
        <fullName evidence="4">Maleylacetoacetate isomerase isoform 2</fullName>
    </submittedName>
</protein>
<dbReference type="NCBIfam" id="TIGR01262">
    <property type="entry name" value="maiA"/>
    <property type="match status" value="1"/>
</dbReference>
<dbReference type="InterPro" id="IPR010987">
    <property type="entry name" value="Glutathione-S-Trfase_C-like"/>
</dbReference>
<name>A0A078ACJ3_STYLE</name>
<dbReference type="SFLD" id="SFLDS00019">
    <property type="entry name" value="Glutathione_Transferase_(cytos"/>
    <property type="match status" value="1"/>
</dbReference>
<dbReference type="SFLD" id="SFLDG00358">
    <property type="entry name" value="Main_(cytGST)"/>
    <property type="match status" value="1"/>
</dbReference>
<dbReference type="FunFam" id="1.20.1050.10:FF:000010">
    <property type="entry name" value="Maleylacetoacetate isomerase isoform 1"/>
    <property type="match status" value="1"/>
</dbReference>